<reference evidence="1 2" key="1">
    <citation type="submission" date="2021-01" db="EMBL/GenBank/DDBJ databases">
        <title>Genome sequencing of Micromonospora fiedleri MG-37.</title>
        <authorList>
            <person name="Moreland P.E.J."/>
            <person name="Stach J.E.M."/>
        </authorList>
    </citation>
    <scope>NUCLEOTIDE SEQUENCE [LARGE SCALE GENOMIC DNA]</scope>
    <source>
        <strain evidence="1 2">MG-37</strain>
    </source>
</reference>
<keyword evidence="2" id="KW-1185">Reference proteome</keyword>
<comment type="caution">
    <text evidence="1">The sequence shown here is derived from an EMBL/GenBank/DDBJ whole genome shotgun (WGS) entry which is preliminary data.</text>
</comment>
<gene>
    <name evidence="1" type="ORF">JMF97_30885</name>
</gene>
<dbReference type="Proteomes" id="UP000661193">
    <property type="component" value="Unassembled WGS sequence"/>
</dbReference>
<proteinExistence type="predicted"/>
<name>A0ABS1UWH9_9ACTN</name>
<feature type="non-terminal residue" evidence="1">
    <location>
        <position position="82"/>
    </location>
</feature>
<evidence type="ECO:0000313" key="2">
    <source>
        <dbReference type="Proteomes" id="UP000661193"/>
    </source>
</evidence>
<evidence type="ECO:0000313" key="1">
    <source>
        <dbReference type="EMBL" id="MBL6280544.1"/>
    </source>
</evidence>
<accession>A0ABS1UWH9</accession>
<dbReference type="EMBL" id="JAETXL010000111">
    <property type="protein sequence ID" value="MBL6280544.1"/>
    <property type="molecule type" value="Genomic_DNA"/>
</dbReference>
<sequence length="82" mass="8610">MRSLAAARAGAGLDEATVVVQAQGDGQFAVLPVGIDESRVIPDLIFGLADALRRTNDGLSAEERVRLRVALHRGLMKPADSG</sequence>
<organism evidence="1 2">
    <name type="scientific">Micromonospora fiedleri</name>
    <dbReference type="NCBI Taxonomy" id="1157498"/>
    <lineage>
        <taxon>Bacteria</taxon>
        <taxon>Bacillati</taxon>
        <taxon>Actinomycetota</taxon>
        <taxon>Actinomycetes</taxon>
        <taxon>Micromonosporales</taxon>
        <taxon>Micromonosporaceae</taxon>
        <taxon>Micromonospora</taxon>
    </lineage>
</organism>
<protein>
    <submittedName>
        <fullName evidence="1">Uncharacterized protein</fullName>
    </submittedName>
</protein>